<gene>
    <name evidence="2" type="ORF">WMO65_10380</name>
</gene>
<feature type="transmembrane region" description="Helical" evidence="1">
    <location>
        <begin position="122"/>
        <end position="141"/>
    </location>
</feature>
<protein>
    <recommendedName>
        <fullName evidence="4">DUF805 domain-containing protein</fullName>
    </recommendedName>
</protein>
<sequence>MPGNRRNKPFIFEGMEAEQYKQMRNKWIRLAVVSVFLPLLFATVVSYYNNTFDLLALFGNGEILLSLFSLTIPMLFDLFEMKSKKDEYLSWAFFFCAILVCFQILLYCLTRIDFSEKKEIKSIIVSVIMLMASWLCCGYSIKAMFQHSIMDEGGEGSDV</sequence>
<evidence type="ECO:0008006" key="4">
    <source>
        <dbReference type="Google" id="ProtNLM"/>
    </source>
</evidence>
<evidence type="ECO:0000256" key="1">
    <source>
        <dbReference type="SAM" id="Phobius"/>
    </source>
</evidence>
<dbReference type="EMBL" id="JBBMFP010000008">
    <property type="protein sequence ID" value="MEQ2431409.1"/>
    <property type="molecule type" value="Genomic_DNA"/>
</dbReference>
<reference evidence="2 3" key="1">
    <citation type="submission" date="2024-03" db="EMBL/GenBank/DDBJ databases">
        <title>Human intestinal bacterial collection.</title>
        <authorList>
            <person name="Pauvert C."/>
            <person name="Hitch T.C.A."/>
            <person name="Clavel T."/>
        </authorList>
    </citation>
    <scope>NUCLEOTIDE SEQUENCE [LARGE SCALE GENOMIC DNA]</scope>
    <source>
        <strain evidence="2 3">CLA-SR-H028</strain>
    </source>
</reference>
<evidence type="ECO:0000313" key="3">
    <source>
        <dbReference type="Proteomes" id="UP001457898"/>
    </source>
</evidence>
<feature type="transmembrane region" description="Helical" evidence="1">
    <location>
        <begin position="27"/>
        <end position="48"/>
    </location>
</feature>
<keyword evidence="3" id="KW-1185">Reference proteome</keyword>
<name>A0ABV1DM26_9FIRM</name>
<organism evidence="2 3">
    <name type="scientific">Blautia caccae</name>
    <dbReference type="NCBI Taxonomy" id="3133175"/>
    <lineage>
        <taxon>Bacteria</taxon>
        <taxon>Bacillati</taxon>
        <taxon>Bacillota</taxon>
        <taxon>Clostridia</taxon>
        <taxon>Lachnospirales</taxon>
        <taxon>Lachnospiraceae</taxon>
        <taxon>Blautia</taxon>
    </lineage>
</organism>
<feature type="transmembrane region" description="Helical" evidence="1">
    <location>
        <begin position="54"/>
        <end position="76"/>
    </location>
</feature>
<keyword evidence="1" id="KW-0472">Membrane</keyword>
<keyword evidence="1" id="KW-1133">Transmembrane helix</keyword>
<evidence type="ECO:0000313" key="2">
    <source>
        <dbReference type="EMBL" id="MEQ2431409.1"/>
    </source>
</evidence>
<keyword evidence="1" id="KW-0812">Transmembrane</keyword>
<dbReference type="Proteomes" id="UP001457898">
    <property type="component" value="Unassembled WGS sequence"/>
</dbReference>
<feature type="transmembrane region" description="Helical" evidence="1">
    <location>
        <begin position="88"/>
        <end position="110"/>
    </location>
</feature>
<accession>A0ABV1DM26</accession>
<dbReference type="RefSeq" id="WP_148391700.1">
    <property type="nucleotide sequence ID" value="NZ_JBBMFP010000008.1"/>
</dbReference>
<proteinExistence type="predicted"/>
<comment type="caution">
    <text evidence="2">The sequence shown here is derived from an EMBL/GenBank/DDBJ whole genome shotgun (WGS) entry which is preliminary data.</text>
</comment>